<dbReference type="OrthoDB" id="8607097at2"/>
<sequence length="145" mass="17162">MPLILFIHDHAEQDLNRLSQHDEDGVAYLDHVIALIEEEPDLFDNLADEKFYRDYDPPIGLLGITVKRIGVLWEQQIRVMRIRLDDETVIPYRILYCVRHERQPNGALSRHLHILAVAHKSLDCFDYQPNHKLMCRVRNDYANIY</sequence>
<reference evidence="2" key="1">
    <citation type="submission" date="2016-05" db="EMBL/GenBank/DDBJ databases">
        <title>Draft genome of Corynebacterium afermentans subsp. afermentans LCDC 88199T.</title>
        <authorList>
            <person name="Bernier A.-M."/>
            <person name="Bernard K."/>
        </authorList>
    </citation>
    <scope>NUCLEOTIDE SEQUENCE [LARGE SCALE GENOMIC DNA]</scope>
    <source>
        <strain evidence="2">NML02-A-017</strain>
    </source>
</reference>
<name>A0A1A9RWJ1_9NEIS</name>
<evidence type="ECO:0000313" key="2">
    <source>
        <dbReference type="Proteomes" id="UP000077885"/>
    </source>
</evidence>
<evidence type="ECO:0000313" key="1">
    <source>
        <dbReference type="EMBL" id="OAM27048.1"/>
    </source>
</evidence>
<organism evidence="1 2">
    <name type="scientific">Eikenella longinqua</name>
    <dbReference type="NCBI Taxonomy" id="1795827"/>
    <lineage>
        <taxon>Bacteria</taxon>
        <taxon>Pseudomonadati</taxon>
        <taxon>Pseudomonadota</taxon>
        <taxon>Betaproteobacteria</taxon>
        <taxon>Neisseriales</taxon>
        <taxon>Neisseriaceae</taxon>
        <taxon>Eikenella</taxon>
    </lineage>
</organism>
<dbReference type="Proteomes" id="UP000077885">
    <property type="component" value="Unassembled WGS sequence"/>
</dbReference>
<comment type="caution">
    <text evidence="1">The sequence shown here is derived from an EMBL/GenBank/DDBJ whole genome shotgun (WGS) entry which is preliminary data.</text>
</comment>
<keyword evidence="2" id="KW-1185">Reference proteome</keyword>
<dbReference type="AlphaFoldDB" id="A0A1A9RWJ1"/>
<dbReference type="RefSeq" id="WP_067593367.1">
    <property type="nucleotide sequence ID" value="NZ_LXSL01000026.1"/>
</dbReference>
<protein>
    <submittedName>
        <fullName evidence="1">Uncharacterized protein</fullName>
    </submittedName>
</protein>
<proteinExistence type="predicted"/>
<dbReference type="EMBL" id="LXSL01000026">
    <property type="protein sequence ID" value="OAM27048.1"/>
    <property type="molecule type" value="Genomic_DNA"/>
</dbReference>
<accession>A0A1A9RWJ1</accession>
<gene>
    <name evidence="1" type="ORF">A7P95_07360</name>
</gene>
<dbReference type="STRING" id="1795827.A7P95_07360"/>